<organism evidence="2 3">
    <name type="scientific">Beta vulgaris subsp. vulgaris</name>
    <name type="common">Beet</name>
    <dbReference type="NCBI Taxonomy" id="3555"/>
    <lineage>
        <taxon>Eukaryota</taxon>
        <taxon>Viridiplantae</taxon>
        <taxon>Streptophyta</taxon>
        <taxon>Embryophyta</taxon>
        <taxon>Tracheophyta</taxon>
        <taxon>Spermatophyta</taxon>
        <taxon>Magnoliopsida</taxon>
        <taxon>eudicotyledons</taxon>
        <taxon>Gunneridae</taxon>
        <taxon>Pentapetalae</taxon>
        <taxon>Caryophyllales</taxon>
        <taxon>Chenopodiaceae</taxon>
        <taxon>Betoideae</taxon>
        <taxon>Beta</taxon>
    </lineage>
</organism>
<feature type="signal peptide" evidence="1">
    <location>
        <begin position="1"/>
        <end position="33"/>
    </location>
</feature>
<gene>
    <name evidence="2" type="ORF">BVRB_7g180600</name>
</gene>
<dbReference type="AlphaFoldDB" id="A0A0J8BAB5"/>
<feature type="chain" id="PRO_5005294687" evidence="1">
    <location>
        <begin position="34"/>
        <end position="95"/>
    </location>
</feature>
<protein>
    <submittedName>
        <fullName evidence="2">Uncharacterized protein</fullName>
    </submittedName>
</protein>
<reference evidence="2 3" key="1">
    <citation type="journal article" date="2014" name="Nature">
        <title>The genome of the recently domesticated crop plant sugar beet (Beta vulgaris).</title>
        <authorList>
            <person name="Dohm J.C."/>
            <person name="Minoche A.E."/>
            <person name="Holtgrawe D."/>
            <person name="Capella-Gutierrez S."/>
            <person name="Zakrzewski F."/>
            <person name="Tafer H."/>
            <person name="Rupp O."/>
            <person name="Sorensen T.R."/>
            <person name="Stracke R."/>
            <person name="Reinhardt R."/>
            <person name="Goesmann A."/>
            <person name="Kraft T."/>
            <person name="Schulz B."/>
            <person name="Stadler P.F."/>
            <person name="Schmidt T."/>
            <person name="Gabaldon T."/>
            <person name="Lehrach H."/>
            <person name="Weisshaar B."/>
            <person name="Himmelbauer H."/>
        </authorList>
    </citation>
    <scope>NUCLEOTIDE SEQUENCE [LARGE SCALE GENOMIC DNA]</scope>
    <source>
        <tissue evidence="2">Taproot</tissue>
    </source>
</reference>
<dbReference type="Gramene" id="KMS96903">
    <property type="protein sequence ID" value="KMS96903"/>
    <property type="gene ID" value="BVRB_7g180600"/>
</dbReference>
<proteinExistence type="predicted"/>
<accession>A0A0J8BAB5</accession>
<dbReference type="Proteomes" id="UP000035740">
    <property type="component" value="Unassembled WGS sequence"/>
</dbReference>
<keyword evidence="3" id="KW-1185">Reference proteome</keyword>
<evidence type="ECO:0000313" key="2">
    <source>
        <dbReference type="EMBL" id="KMS96903.1"/>
    </source>
</evidence>
<name>A0A0J8BAB5_BETVV</name>
<sequence length="95" mass="10455">MEMKKNMHVKGVVSLVVMLAFVMLATTPQPTFAVRPLSNIMFEGIGIDTHRLACVGYDQPCGPLYWCCGNCYCDYVYSSGGLRCTNVAFDTSGRC</sequence>
<evidence type="ECO:0000256" key="1">
    <source>
        <dbReference type="SAM" id="SignalP"/>
    </source>
</evidence>
<dbReference type="EMBL" id="KQ090354">
    <property type="protein sequence ID" value="KMS96903.1"/>
    <property type="molecule type" value="Genomic_DNA"/>
</dbReference>
<dbReference type="OrthoDB" id="10547961at2759"/>
<keyword evidence="1" id="KW-0732">Signal</keyword>
<evidence type="ECO:0000313" key="3">
    <source>
        <dbReference type="Proteomes" id="UP000035740"/>
    </source>
</evidence>